<dbReference type="InParanoid" id="A0A0H2S063"/>
<evidence type="ECO:0000313" key="3">
    <source>
        <dbReference type="Proteomes" id="UP000053477"/>
    </source>
</evidence>
<dbReference type="OrthoDB" id="3267542at2759"/>
<dbReference type="Proteomes" id="UP000053477">
    <property type="component" value="Unassembled WGS sequence"/>
</dbReference>
<dbReference type="EMBL" id="KQ085901">
    <property type="protein sequence ID" value="KLO17735.1"/>
    <property type="molecule type" value="Genomic_DNA"/>
</dbReference>
<keyword evidence="3" id="KW-1185">Reference proteome</keyword>
<accession>A0A0H2S063</accession>
<gene>
    <name evidence="2" type="ORF">SCHPADRAFT_936756</name>
</gene>
<organism evidence="2 3">
    <name type="scientific">Schizopora paradoxa</name>
    <dbReference type="NCBI Taxonomy" id="27342"/>
    <lineage>
        <taxon>Eukaryota</taxon>
        <taxon>Fungi</taxon>
        <taxon>Dikarya</taxon>
        <taxon>Basidiomycota</taxon>
        <taxon>Agaricomycotina</taxon>
        <taxon>Agaricomycetes</taxon>
        <taxon>Hymenochaetales</taxon>
        <taxon>Schizoporaceae</taxon>
        <taxon>Schizopora</taxon>
    </lineage>
</organism>
<name>A0A0H2S063_9AGAM</name>
<evidence type="ECO:0000313" key="2">
    <source>
        <dbReference type="EMBL" id="KLO17735.1"/>
    </source>
</evidence>
<feature type="region of interest" description="Disordered" evidence="1">
    <location>
        <begin position="1"/>
        <end position="108"/>
    </location>
</feature>
<sequence>MSAARISLPSLRDLGLPTPARPYNMPMYSNARPLRPLVLPRRRRTSVSSSNTDSSYEPESEIERTPSLSPPPSPGRYSANSSFATTIMPRTPSPPPLSQSQRRRVRSRAEVASARQNRAFKLVLTTLPKADAILFVPAPDRGTGTTSPTGTLRPDVAPISNFARQQRGVQQIPSPTPVAGAPSGKRQRALLLFGSAMHNLRTPLGLARLQVELAKGARIHPYKMLPEDAVPRRSSAPASMLAAIAQQ</sequence>
<proteinExistence type="predicted"/>
<feature type="compositionally biased region" description="Low complexity" evidence="1">
    <location>
        <begin position="46"/>
        <end position="55"/>
    </location>
</feature>
<reference evidence="2 3" key="1">
    <citation type="submission" date="2015-04" db="EMBL/GenBank/DDBJ databases">
        <title>Complete genome sequence of Schizopora paradoxa KUC8140, a cosmopolitan wood degrader in East Asia.</title>
        <authorList>
            <consortium name="DOE Joint Genome Institute"/>
            <person name="Min B."/>
            <person name="Park H."/>
            <person name="Jang Y."/>
            <person name="Kim J.-J."/>
            <person name="Kim K.H."/>
            <person name="Pangilinan J."/>
            <person name="Lipzen A."/>
            <person name="Riley R."/>
            <person name="Grigoriev I.V."/>
            <person name="Spatafora J.W."/>
            <person name="Choi I.-G."/>
        </authorList>
    </citation>
    <scope>NUCLEOTIDE SEQUENCE [LARGE SCALE GENOMIC DNA]</scope>
    <source>
        <strain evidence="2 3">KUC8140</strain>
    </source>
</reference>
<dbReference type="AlphaFoldDB" id="A0A0H2S063"/>
<protein>
    <submittedName>
        <fullName evidence="2">Uncharacterized protein</fullName>
    </submittedName>
</protein>
<evidence type="ECO:0000256" key="1">
    <source>
        <dbReference type="SAM" id="MobiDB-lite"/>
    </source>
</evidence>